<dbReference type="SUPFAM" id="SSF46565">
    <property type="entry name" value="Chaperone J-domain"/>
    <property type="match status" value="1"/>
</dbReference>
<evidence type="ECO:0008006" key="7">
    <source>
        <dbReference type="Google" id="ProtNLM"/>
    </source>
</evidence>
<sequence length="981" mass="105885">MGEFLRSALDYIGAAANNSAGPKDDTDLVGNIVEIEKRKYRVKRLLAEGGFAYVYLVQDAENGKEYALKRLLAHDEEAAKNVKQEIKFLKKLNGHPNIIEYIAAALCRRGDNSNVEEYLILTEFCNGGQVIDLIKKKEVSLTVADVLTVFYQACKAVQHMHKQTPPIIHRDLKVENLLLGQDGKVKLCDFGSATTVTHAPDMTWDSRRRNQVEDEMTKNTTPMYRAPEMLDLYSNAAINEKLDIWALGCVLYALCYQVHPFEDSAKLRIINAKYTFPPSRTYDIFNDLISRLLTIDPKERPSINSLLEDLASMADAFNVDTNKALTVKMPSPVLDNHPTGAIGHRPSATATQGDGVTPLSTHSSQGGLFGNVGSGLLGNIVKGGKSIVKNIQQTAAMVKEELNAPSRPQPQSQSAHQGRQRPDKFTSYLDEAAVAVAQPPRRNSGQNERVTREREGRSEERGRRNEAPPRPQPPRSPRTPLRNDHDDGTVYPGRGDKPSRPPRPPSLSPSLQDIPLPLEPLKSPEDDLLGLSLGSSGLQMGGGLPSASASAESNDPLLLSPSARNEEVDRGRASEPRGQTREYTIDLLGLSGNQSSASAASPSSGLLSNPGSNVDLLGGTDGRWTGPTNSPSQPSPFSSGLEKDLMSMAAPTSVPVKPSSQPEPATDDWFASLAAPSTTTPPAVRSANLPQPQPSSSPLLLPQSPRLSRPASNNSLNSMAASKASAATTPISDPFGDLLSTSACTAKPVLTPTTAEIPRPTSGGNLPGKRDPFADLGNMKANSAAGGNPFSSSNSTNGPTLNNVGMTTGPTRPAGPSVGVAPTRPDYSHFRQAPAAKDDVNVAPGIKPVLSQSLFEDFMPTPIRAQHHQPKNMKEMQAKGLEETVDPEVLRVRGWIEGKRKNIRALLCSLNTVLWEGTTWKGAGMHELITGDQVKKVYRKAVLVVHPDKLTDSPNLPLAKLIFMELNEAWAEFEKAGMQSM</sequence>
<evidence type="ECO:0000259" key="3">
    <source>
        <dbReference type="PROSITE" id="PS50011"/>
    </source>
</evidence>
<protein>
    <recommendedName>
        <fullName evidence="7">Protein kinase domain-containing protein</fullName>
    </recommendedName>
</protein>
<feature type="compositionally biased region" description="Basic and acidic residues" evidence="2">
    <location>
        <begin position="449"/>
        <end position="467"/>
    </location>
</feature>
<keyword evidence="6" id="KW-1185">Reference proteome</keyword>
<feature type="compositionally biased region" description="Pro residues" evidence="2">
    <location>
        <begin position="468"/>
        <end position="477"/>
    </location>
</feature>
<dbReference type="OrthoDB" id="1717591at2759"/>
<dbReference type="PANTHER" id="PTHR22967">
    <property type="entry name" value="SERINE/THREONINE PROTEIN KINASE"/>
    <property type="match status" value="1"/>
</dbReference>
<reference evidence="5 6" key="1">
    <citation type="journal article" date="2016" name="Nat. Commun.">
        <title>Extremotolerant tardigrade genome and improved radiotolerance of human cultured cells by tardigrade-unique protein.</title>
        <authorList>
            <person name="Hashimoto T."/>
            <person name="Horikawa D.D."/>
            <person name="Saito Y."/>
            <person name="Kuwahara H."/>
            <person name="Kozuka-Hata H."/>
            <person name="Shin-I T."/>
            <person name="Minakuchi Y."/>
            <person name="Ohishi K."/>
            <person name="Motoyama A."/>
            <person name="Aizu T."/>
            <person name="Enomoto A."/>
            <person name="Kondo K."/>
            <person name="Tanaka S."/>
            <person name="Hara Y."/>
            <person name="Koshikawa S."/>
            <person name="Sagara H."/>
            <person name="Miura T."/>
            <person name="Yokobori S."/>
            <person name="Miyagawa K."/>
            <person name="Suzuki Y."/>
            <person name="Kubo T."/>
            <person name="Oyama M."/>
            <person name="Kohara Y."/>
            <person name="Fujiyama A."/>
            <person name="Arakawa K."/>
            <person name="Katayama T."/>
            <person name="Toyoda A."/>
            <person name="Kunieda T."/>
        </authorList>
    </citation>
    <scope>NUCLEOTIDE SEQUENCE [LARGE SCALE GENOMIC DNA]</scope>
    <source>
        <strain evidence="5 6">YOKOZUNA-1</strain>
    </source>
</reference>
<dbReference type="PROSITE" id="PS50011">
    <property type="entry name" value="PROTEIN_KINASE_DOM"/>
    <property type="match status" value="1"/>
</dbReference>
<dbReference type="Gene3D" id="1.10.287.110">
    <property type="entry name" value="DnaJ domain"/>
    <property type="match status" value="1"/>
</dbReference>
<dbReference type="STRING" id="947166.A0A1D1W533"/>
<feature type="compositionally biased region" description="Basic and acidic residues" evidence="2">
    <location>
        <begin position="564"/>
        <end position="584"/>
    </location>
</feature>
<dbReference type="SMART" id="SM00220">
    <property type="entry name" value="S_TKc"/>
    <property type="match status" value="1"/>
</dbReference>
<dbReference type="CDD" id="cd06257">
    <property type="entry name" value="DnaJ"/>
    <property type="match status" value="1"/>
</dbReference>
<dbReference type="InterPro" id="IPR008271">
    <property type="entry name" value="Ser/Thr_kinase_AS"/>
</dbReference>
<proteinExistence type="predicted"/>
<dbReference type="Gene3D" id="1.10.510.10">
    <property type="entry name" value="Transferase(Phosphotransferase) domain 1"/>
    <property type="match status" value="1"/>
</dbReference>
<feature type="region of interest" description="Disordered" evidence="2">
    <location>
        <begin position="433"/>
        <end position="641"/>
    </location>
</feature>
<feature type="compositionally biased region" description="Polar residues" evidence="2">
    <location>
        <begin position="348"/>
        <end position="366"/>
    </location>
</feature>
<feature type="compositionally biased region" description="Low complexity" evidence="2">
    <location>
        <begin position="587"/>
        <end position="613"/>
    </location>
</feature>
<feature type="domain" description="Protein kinase" evidence="3">
    <location>
        <begin position="40"/>
        <end position="318"/>
    </location>
</feature>
<dbReference type="GO" id="GO:0035612">
    <property type="term" value="F:AP-2 adaptor complex binding"/>
    <property type="evidence" value="ECO:0007669"/>
    <property type="project" value="TreeGrafter"/>
</dbReference>
<feature type="compositionally biased region" description="Polar residues" evidence="2">
    <location>
        <begin position="626"/>
        <end position="638"/>
    </location>
</feature>
<gene>
    <name evidence="5" type="primary">RvY_18256</name>
    <name evidence="5" type="synonym">RvY_18256.1</name>
    <name evidence="5" type="ORF">RvY_18256-1</name>
</gene>
<dbReference type="GO" id="GO:0045747">
    <property type="term" value="P:positive regulation of Notch signaling pathway"/>
    <property type="evidence" value="ECO:0007669"/>
    <property type="project" value="TreeGrafter"/>
</dbReference>
<dbReference type="PROSITE" id="PS00108">
    <property type="entry name" value="PROTEIN_KINASE_ST"/>
    <property type="match status" value="1"/>
</dbReference>
<dbReference type="FunFam" id="1.10.287.110:FF:000002">
    <property type="entry name" value="putative tyrosine-protein phosphatase auxilin isoform X2"/>
    <property type="match status" value="1"/>
</dbReference>
<feature type="region of interest" description="Disordered" evidence="2">
    <location>
        <begin position="338"/>
        <end position="367"/>
    </location>
</feature>
<dbReference type="GO" id="GO:2000369">
    <property type="term" value="P:regulation of clathrin-dependent endocytosis"/>
    <property type="evidence" value="ECO:0007669"/>
    <property type="project" value="TreeGrafter"/>
</dbReference>
<evidence type="ECO:0000313" key="6">
    <source>
        <dbReference type="Proteomes" id="UP000186922"/>
    </source>
</evidence>
<feature type="region of interest" description="Disordered" evidence="2">
    <location>
        <begin position="751"/>
        <end position="822"/>
    </location>
</feature>
<feature type="compositionally biased region" description="Low complexity" evidence="2">
    <location>
        <begin position="529"/>
        <end position="538"/>
    </location>
</feature>
<dbReference type="EMBL" id="BDGG01000018">
    <property type="protein sequence ID" value="GAV08590.1"/>
    <property type="molecule type" value="Genomic_DNA"/>
</dbReference>
<comment type="caution">
    <text evidence="5">The sequence shown here is derived from an EMBL/GenBank/DDBJ whole genome shotgun (WGS) entry which is preliminary data.</text>
</comment>
<organism evidence="5 6">
    <name type="scientific">Ramazzottius varieornatus</name>
    <name type="common">Water bear</name>
    <name type="synonym">Tardigrade</name>
    <dbReference type="NCBI Taxonomy" id="947166"/>
    <lineage>
        <taxon>Eukaryota</taxon>
        <taxon>Metazoa</taxon>
        <taxon>Ecdysozoa</taxon>
        <taxon>Tardigrada</taxon>
        <taxon>Eutardigrada</taxon>
        <taxon>Parachela</taxon>
        <taxon>Hypsibioidea</taxon>
        <taxon>Ramazzottiidae</taxon>
        <taxon>Ramazzottius</taxon>
    </lineage>
</organism>
<evidence type="ECO:0000256" key="1">
    <source>
        <dbReference type="ARBA" id="ARBA00022741"/>
    </source>
</evidence>
<feature type="compositionally biased region" description="Low complexity" evidence="2">
    <location>
        <begin position="694"/>
        <end position="721"/>
    </location>
</feature>
<accession>A0A1D1W533</accession>
<dbReference type="GO" id="GO:0004674">
    <property type="term" value="F:protein serine/threonine kinase activity"/>
    <property type="evidence" value="ECO:0007669"/>
    <property type="project" value="TreeGrafter"/>
</dbReference>
<feature type="region of interest" description="Disordered" evidence="2">
    <location>
        <begin position="403"/>
        <end position="422"/>
    </location>
</feature>
<dbReference type="PANTHER" id="PTHR22967:SF105">
    <property type="entry name" value="CYCLIN-G-ASSOCIATED KINASE"/>
    <property type="match status" value="1"/>
</dbReference>
<dbReference type="AlphaFoldDB" id="A0A1D1W533"/>
<dbReference type="InterPro" id="IPR001623">
    <property type="entry name" value="DnaJ_domain"/>
</dbReference>
<dbReference type="InterPro" id="IPR000719">
    <property type="entry name" value="Prot_kinase_dom"/>
</dbReference>
<feature type="compositionally biased region" description="Basic and acidic residues" evidence="2">
    <location>
        <begin position="481"/>
        <end position="499"/>
    </location>
</feature>
<feature type="region of interest" description="Disordered" evidence="2">
    <location>
        <begin position="673"/>
        <end position="721"/>
    </location>
</feature>
<dbReference type="Proteomes" id="UP000186922">
    <property type="component" value="Unassembled WGS sequence"/>
</dbReference>
<feature type="compositionally biased region" description="Polar residues" evidence="2">
    <location>
        <begin position="789"/>
        <end position="810"/>
    </location>
</feature>
<keyword evidence="1" id="KW-0547">Nucleotide-binding</keyword>
<evidence type="ECO:0000259" key="4">
    <source>
        <dbReference type="PROSITE" id="PS50076"/>
    </source>
</evidence>
<dbReference type="InterPro" id="IPR036869">
    <property type="entry name" value="J_dom_sf"/>
</dbReference>
<dbReference type="GO" id="GO:0005737">
    <property type="term" value="C:cytoplasm"/>
    <property type="evidence" value="ECO:0007669"/>
    <property type="project" value="TreeGrafter"/>
</dbReference>
<dbReference type="GO" id="GO:0005524">
    <property type="term" value="F:ATP binding"/>
    <property type="evidence" value="ECO:0007669"/>
    <property type="project" value="InterPro"/>
</dbReference>
<evidence type="ECO:0000313" key="5">
    <source>
        <dbReference type="EMBL" id="GAV08590.1"/>
    </source>
</evidence>
<dbReference type="PROSITE" id="PS50076">
    <property type="entry name" value="DNAJ_2"/>
    <property type="match status" value="1"/>
</dbReference>
<dbReference type="InterPro" id="IPR011009">
    <property type="entry name" value="Kinase-like_dom_sf"/>
</dbReference>
<dbReference type="Pfam" id="PF00069">
    <property type="entry name" value="Pkinase"/>
    <property type="match status" value="1"/>
</dbReference>
<evidence type="ECO:0000256" key="2">
    <source>
        <dbReference type="SAM" id="MobiDB-lite"/>
    </source>
</evidence>
<dbReference type="SUPFAM" id="SSF56112">
    <property type="entry name" value="Protein kinase-like (PK-like)"/>
    <property type="match status" value="1"/>
</dbReference>
<feature type="domain" description="J" evidence="4">
    <location>
        <begin position="918"/>
        <end position="981"/>
    </location>
</feature>
<name>A0A1D1W533_RAMVA</name>